<name>A0A235CGV7_9GAMM</name>
<keyword evidence="4" id="KW-1185">Reference proteome</keyword>
<evidence type="ECO:0000313" key="2">
    <source>
        <dbReference type="EMBL" id="TDW58330.1"/>
    </source>
</evidence>
<dbReference type="Pfam" id="PF10689">
    <property type="entry name" value="DUF2496"/>
    <property type="match status" value="1"/>
</dbReference>
<organism evidence="1 3">
    <name type="scientific">Oceanimonas baumannii</name>
    <dbReference type="NCBI Taxonomy" id="129578"/>
    <lineage>
        <taxon>Bacteria</taxon>
        <taxon>Pseudomonadati</taxon>
        <taxon>Pseudomonadota</taxon>
        <taxon>Gammaproteobacteria</taxon>
        <taxon>Aeromonadales</taxon>
        <taxon>Aeromonadaceae</taxon>
        <taxon>Oceanimonas</taxon>
    </lineage>
</organism>
<reference evidence="1 3" key="1">
    <citation type="submission" date="2017-08" db="EMBL/GenBank/DDBJ databases">
        <title>Draft Genome Sequence of the Marine Bacterium Oceanimonas baumannii ATCC 700832.</title>
        <authorList>
            <person name="Mcclelland W.D."/>
            <person name="Brennan M.A."/>
            <person name="Trachtenberg A.M."/>
            <person name="Maclea K.S."/>
        </authorList>
    </citation>
    <scope>NUCLEOTIDE SEQUENCE [LARGE SCALE GENOMIC DNA]</scope>
    <source>
        <strain evidence="1 3">ATCC 700832</strain>
    </source>
</reference>
<dbReference type="Proteomes" id="UP000243640">
    <property type="component" value="Unassembled WGS sequence"/>
</dbReference>
<dbReference type="RefSeq" id="WP_094279014.1">
    <property type="nucleotide sequence ID" value="NZ_NQJF01000011.1"/>
</dbReference>
<reference evidence="2 4" key="2">
    <citation type="submission" date="2019-03" db="EMBL/GenBank/DDBJ databases">
        <title>Genomic Encyclopedia of Archaeal and Bacterial Type Strains, Phase II (KMG-II): from individual species to whole genera.</title>
        <authorList>
            <person name="Goeker M."/>
        </authorList>
    </citation>
    <scope>NUCLEOTIDE SEQUENCE [LARGE SCALE GENOMIC DNA]</scope>
    <source>
        <strain evidence="2 4">DSM 15594</strain>
    </source>
</reference>
<dbReference type="Proteomes" id="UP000295058">
    <property type="component" value="Unassembled WGS sequence"/>
</dbReference>
<accession>A0A235CGV7</accession>
<evidence type="ECO:0000313" key="4">
    <source>
        <dbReference type="Proteomes" id="UP000295058"/>
    </source>
</evidence>
<dbReference type="InterPro" id="IPR019630">
    <property type="entry name" value="DUF2496_YbaM-rel"/>
</dbReference>
<gene>
    <name evidence="1" type="ORF">B6S09_13440</name>
    <name evidence="2" type="ORF">LY04_02426</name>
</gene>
<evidence type="ECO:0000313" key="3">
    <source>
        <dbReference type="Proteomes" id="UP000243640"/>
    </source>
</evidence>
<evidence type="ECO:0000313" key="1">
    <source>
        <dbReference type="EMBL" id="OYD23065.1"/>
    </source>
</evidence>
<dbReference type="AlphaFoldDB" id="A0A235CGV7"/>
<sequence length="59" mass="6488">MSLKDAPAHIQLAVDLIELLEANNIPPEQALAALAIVTRDFERKLATQPTDNIKKGHED</sequence>
<dbReference type="OrthoDB" id="6197868at2"/>
<proteinExistence type="predicted"/>
<dbReference type="EMBL" id="NQJF01000011">
    <property type="protein sequence ID" value="OYD23065.1"/>
    <property type="molecule type" value="Genomic_DNA"/>
</dbReference>
<protein>
    <submittedName>
        <fullName evidence="1">DUF2496 domain-containing protein</fullName>
    </submittedName>
    <submittedName>
        <fullName evidence="2">Uncharacterized protein DUF2496</fullName>
    </submittedName>
</protein>
<dbReference type="EMBL" id="SODO01000009">
    <property type="protein sequence ID" value="TDW58330.1"/>
    <property type="molecule type" value="Genomic_DNA"/>
</dbReference>
<comment type="caution">
    <text evidence="1">The sequence shown here is derived from an EMBL/GenBank/DDBJ whole genome shotgun (WGS) entry which is preliminary data.</text>
</comment>